<organism evidence="1 2">
    <name type="scientific">Lipomyces orientalis</name>
    <dbReference type="NCBI Taxonomy" id="1233043"/>
    <lineage>
        <taxon>Eukaryota</taxon>
        <taxon>Fungi</taxon>
        <taxon>Dikarya</taxon>
        <taxon>Ascomycota</taxon>
        <taxon>Saccharomycotina</taxon>
        <taxon>Lipomycetes</taxon>
        <taxon>Lipomycetales</taxon>
        <taxon>Lipomycetaceae</taxon>
        <taxon>Lipomyces</taxon>
    </lineage>
</organism>
<reference evidence="2" key="1">
    <citation type="journal article" date="2024" name="Front. Bioeng. Biotechnol.">
        <title>Genome-scale model development and genomic sequencing of the oleaginous clade Lipomyces.</title>
        <authorList>
            <person name="Czajka J.J."/>
            <person name="Han Y."/>
            <person name="Kim J."/>
            <person name="Mondo S.J."/>
            <person name="Hofstad B.A."/>
            <person name="Robles A."/>
            <person name="Haridas S."/>
            <person name="Riley R."/>
            <person name="LaButti K."/>
            <person name="Pangilinan J."/>
            <person name="Andreopoulos W."/>
            <person name="Lipzen A."/>
            <person name="Yan J."/>
            <person name="Wang M."/>
            <person name="Ng V."/>
            <person name="Grigoriev I.V."/>
            <person name="Spatafora J.W."/>
            <person name="Magnuson J.K."/>
            <person name="Baker S.E."/>
            <person name="Pomraning K.R."/>
        </authorList>
    </citation>
    <scope>NUCLEOTIDE SEQUENCE [LARGE SCALE GENOMIC DNA]</scope>
    <source>
        <strain evidence="2">CBS 10300</strain>
    </source>
</reference>
<dbReference type="Proteomes" id="UP001489719">
    <property type="component" value="Unassembled WGS sequence"/>
</dbReference>
<accession>A0ACC3TK78</accession>
<sequence length="576" mass="63385">MPSRRDAIRSEKDKCTGSLVIFSARKEQVCAWPNKSTRMTANLKVPTEDLLTYTFALTDDLDRPILVDAAAPWRYLSTRQTVTEIRKVIAGLHALGIKAGDTVLVHSFNDIYYTVLFFAIIGVGGRFAGSNPAYTSAELIHHFRVTDVRLVISMPECLEPVLKAADQVGLPWDNILVFDPPNPQRQSATPAGLRSWTELFLHDERDWNRFDDGQTAQETIAVLMSTSGTTGLHKAAAVSHQALALNDSVIQDGVYKNYPVSRLICLPQFHAFASPLSHVGPFRNGVTTYVMGRFRIEDFICAVQDHQITEAPMVPAMITQFVKSLSRTDASGPLRSLRWVWSAGSPLEASIHRAFEALIHPTGCVAQVWGMTELGWVSTFKAPARGVAGSVGMLLPFVDAKIVDGQGQEIVDAIATGASGEIFIRSPMRMRYYLAMPAETAAAFDDDGFYRTGDIGYCRDGFWFIISRIKDLIKVRGWQVSPSEIEATLLAHSSVADAAVIGVTPPGGSSEIPRAYIVRAESSFTESDVHAWVRERLANFKALDGGVEFVDVIEKSSTGKILKTVLRESYARRINS</sequence>
<protein>
    <submittedName>
        <fullName evidence="1">Uncharacterized protein</fullName>
    </submittedName>
</protein>
<comment type="caution">
    <text evidence="1">The sequence shown here is derived from an EMBL/GenBank/DDBJ whole genome shotgun (WGS) entry which is preliminary data.</text>
</comment>
<proteinExistence type="predicted"/>
<gene>
    <name evidence="1" type="ORF">V1517DRAFT_326114</name>
</gene>
<dbReference type="EMBL" id="MU970096">
    <property type="protein sequence ID" value="KAK9321519.1"/>
    <property type="molecule type" value="Genomic_DNA"/>
</dbReference>
<keyword evidence="2" id="KW-1185">Reference proteome</keyword>
<evidence type="ECO:0000313" key="2">
    <source>
        <dbReference type="Proteomes" id="UP001489719"/>
    </source>
</evidence>
<name>A0ACC3TK78_9ASCO</name>
<evidence type="ECO:0000313" key="1">
    <source>
        <dbReference type="EMBL" id="KAK9321519.1"/>
    </source>
</evidence>